<evidence type="ECO:0000256" key="1">
    <source>
        <dbReference type="ARBA" id="ARBA00022737"/>
    </source>
</evidence>
<dbReference type="NCBIfam" id="TIGR03696">
    <property type="entry name" value="Rhs_assc_core"/>
    <property type="match status" value="1"/>
</dbReference>
<dbReference type="NCBIfam" id="TIGR01643">
    <property type="entry name" value="YD_repeat_2x"/>
    <property type="match status" value="1"/>
</dbReference>
<proteinExistence type="predicted"/>
<gene>
    <name evidence="3" type="ORF">HBF32_08500</name>
</gene>
<reference evidence="3 4" key="1">
    <citation type="journal article" date="2006" name="Int. J. Syst. Evol. Microbiol.">
        <title>Dyella yeojuensis sp. nov., isolated from greenhouse soil in Korea.</title>
        <authorList>
            <person name="Kim B.Y."/>
            <person name="Weon H.Y."/>
            <person name="Lee K.H."/>
            <person name="Seok S.J."/>
            <person name="Kwon S.W."/>
            <person name="Go S.J."/>
            <person name="Stackebrandt E."/>
        </authorList>
    </citation>
    <scope>NUCLEOTIDE SEQUENCE [LARGE SCALE GENOMIC DNA]</scope>
    <source>
        <strain evidence="3 4">DSM 17673</strain>
    </source>
</reference>
<accession>A0A7X5TPH9</accession>
<organism evidence="3 4">
    <name type="scientific">Luteibacter yeojuensis</name>
    <dbReference type="NCBI Taxonomy" id="345309"/>
    <lineage>
        <taxon>Bacteria</taxon>
        <taxon>Pseudomonadati</taxon>
        <taxon>Pseudomonadota</taxon>
        <taxon>Gammaproteobacteria</taxon>
        <taxon>Lysobacterales</taxon>
        <taxon>Rhodanobacteraceae</taxon>
        <taxon>Luteibacter</taxon>
    </lineage>
</organism>
<dbReference type="Proteomes" id="UP000518878">
    <property type="component" value="Unassembled WGS sequence"/>
</dbReference>
<dbReference type="PANTHER" id="PTHR32305">
    <property type="match status" value="1"/>
</dbReference>
<evidence type="ECO:0000313" key="4">
    <source>
        <dbReference type="Proteomes" id="UP000518878"/>
    </source>
</evidence>
<dbReference type="EMBL" id="JAAQTL010000001">
    <property type="protein sequence ID" value="NID15496.1"/>
    <property type="molecule type" value="Genomic_DNA"/>
</dbReference>
<feature type="domain" description="Teneurin-like YD-shell" evidence="2">
    <location>
        <begin position="89"/>
        <end position="322"/>
    </location>
</feature>
<dbReference type="Gene3D" id="2.180.10.10">
    <property type="entry name" value="RHS repeat-associated core"/>
    <property type="match status" value="1"/>
</dbReference>
<dbReference type="InterPro" id="IPR022385">
    <property type="entry name" value="Rhs_assc_core"/>
</dbReference>
<evidence type="ECO:0000313" key="3">
    <source>
        <dbReference type="EMBL" id="NID15496.1"/>
    </source>
</evidence>
<evidence type="ECO:0000259" key="2">
    <source>
        <dbReference type="Pfam" id="PF25023"/>
    </source>
</evidence>
<dbReference type="PANTHER" id="PTHR32305:SF15">
    <property type="entry name" value="PROTEIN RHSA-RELATED"/>
    <property type="match status" value="1"/>
</dbReference>
<keyword evidence="4" id="KW-1185">Reference proteome</keyword>
<dbReference type="InterPro" id="IPR056823">
    <property type="entry name" value="TEN-like_YD-shell"/>
</dbReference>
<dbReference type="Pfam" id="PF25023">
    <property type="entry name" value="TEN_YD-shell"/>
    <property type="match status" value="1"/>
</dbReference>
<keyword evidence="1" id="KW-0677">Repeat</keyword>
<dbReference type="RefSeq" id="WP_166699231.1">
    <property type="nucleotide sequence ID" value="NZ_JAAQTL010000001.1"/>
</dbReference>
<dbReference type="InterPro" id="IPR050708">
    <property type="entry name" value="T6SS_VgrG/RHS"/>
</dbReference>
<protein>
    <recommendedName>
        <fullName evidence="2">Teneurin-like YD-shell domain-containing protein</fullName>
    </recommendedName>
</protein>
<dbReference type="InterPro" id="IPR006530">
    <property type="entry name" value="YD"/>
</dbReference>
<dbReference type="AlphaFoldDB" id="A0A7X5TPH9"/>
<sequence>MIATPAGGTWTDLVSSVAYRPFDLIESWRYGNGGELRAARDKSGRVTSWGSIDPANSLYVLGYTPGGEIASQFGRWYGFTLGHDGLGYLDTVKDFSSGSPLRSFEYTNTGDRTAMTAGGVRQTYLYDPASHRLTTADGKARRYDAAGNTIGIGDATLTYDDAGRLASASEQGRVLVTYGYDADGQRIARTETGKSAELWLYDEQGRWLADYDTSGKVTRQAVWMGDYLVGLVEGTKVYYVEPDHLGTPRAVIDPARNATVWRWRPSDDPFGTAPPDEDPDGDGARFVFDLRFPGQRYDAVTGLHYNYRRDYDPDAGRYIQVDPIGLAGGVNPYLYANGSPLRYVDPTGEFGVVGAGVSAVLDLAIQAFQNYRSGCGVLNARNYNWASVGISASIGAIAPGWVAVGRRAWTSSRAMSTLSNQLERARTANRLIKIQGRMSTHKTKVGDVLIPQLGLQGVKAAGNVVTNGFDIDECGCP</sequence>
<comment type="caution">
    <text evidence="3">The sequence shown here is derived from an EMBL/GenBank/DDBJ whole genome shotgun (WGS) entry which is preliminary data.</text>
</comment>
<name>A0A7X5TPH9_9GAMM</name>